<dbReference type="GeneID" id="70912029"/>
<name>A0AAN0Y2G7_VIBNA</name>
<dbReference type="EMBL" id="CP016345">
    <property type="protein sequence ID" value="ANQ12868.1"/>
    <property type="molecule type" value="Genomic_DNA"/>
</dbReference>
<dbReference type="KEGG" id="vna:PN96_04455"/>
<dbReference type="RefSeq" id="WP_020335474.1">
    <property type="nucleotide sequence ID" value="NZ_ATFJ01000037.1"/>
</dbReference>
<proteinExistence type="predicted"/>
<accession>A0AAN0Y2G7</accession>
<dbReference type="Proteomes" id="UP000092741">
    <property type="component" value="Chromosome 1"/>
</dbReference>
<dbReference type="GO" id="GO:0005198">
    <property type="term" value="F:structural molecule activity"/>
    <property type="evidence" value="ECO:0007669"/>
    <property type="project" value="InterPro"/>
</dbReference>
<dbReference type="NCBIfam" id="TIGR01539">
    <property type="entry name" value="portal_lambda"/>
    <property type="match status" value="1"/>
</dbReference>
<protein>
    <submittedName>
        <fullName evidence="1">Phage portal protein</fullName>
    </submittedName>
</protein>
<sequence length="480" mass="54218">MKKSPIQRMVVNEMRRMYDAGNPDRMSLSWDSTPYTADQVIYHQLEMLRSRARQQARNNDYVIRLIQVMQDNIVGATGFKLRSKVKTKQGKASYKARQLVESLWSEFEDVVSLVEFEKQIVAAQITDGEAFVFLRVGASGQLYPELIEPSRIDINYNSERGNNSIIMGIEYDDNLNPVAYHVNDTYEKQHPGVGSQIQYSGKRTRIPASNMLHVFRKLFVGQKRGVPWVAPSLGRLFQLGEAEKAALTAFRIGAAKMGFFRSEGDDEYTGDEESGDMMLNAEAGTFENIGNLHFESFDPTFPSGDFAPFVERILKGVSSGWGVDYHTVGNDLAGVNYSSARVGSLDTREHYKSLQTWMIKTFVKPLFKRFVTLSHFNGGFGALPHPVSSYYDAQFVGRRWDWVDPQKEANSKKILYEIKAMSLSQIIRERGDDPEDVFNEIAEENALMLKLGITPTQVFSAIAPEEDDDEEKANAKSKAT</sequence>
<evidence type="ECO:0000313" key="1">
    <source>
        <dbReference type="EMBL" id="ANQ12868.1"/>
    </source>
</evidence>
<reference evidence="1 2" key="1">
    <citation type="submission" date="2016-07" db="EMBL/GenBank/DDBJ databases">
        <title>Developing Vibrio natriegens as a novel, fast-growing host for biotechnology.</title>
        <authorList>
            <person name="Weinstock M.T."/>
            <person name="Hesek E.D."/>
            <person name="Wilson C.M."/>
            <person name="Gibson D.G."/>
        </authorList>
    </citation>
    <scope>NUCLEOTIDE SEQUENCE [LARGE SCALE GENOMIC DNA]</scope>
    <source>
        <strain evidence="1 2">ATCC 14048</strain>
    </source>
</reference>
<keyword evidence="2" id="KW-1185">Reference proteome</keyword>
<evidence type="ECO:0000313" key="2">
    <source>
        <dbReference type="Proteomes" id="UP000092741"/>
    </source>
</evidence>
<organism evidence="1 2">
    <name type="scientific">Vibrio natriegens NBRC 15636 = ATCC 14048 = DSM 759</name>
    <dbReference type="NCBI Taxonomy" id="1219067"/>
    <lineage>
        <taxon>Bacteria</taxon>
        <taxon>Pseudomonadati</taxon>
        <taxon>Pseudomonadota</taxon>
        <taxon>Gammaproteobacteria</taxon>
        <taxon>Vibrionales</taxon>
        <taxon>Vibrionaceae</taxon>
        <taxon>Vibrio</taxon>
    </lineage>
</organism>
<gene>
    <name evidence="1" type="ORF">BA890_08835</name>
</gene>
<dbReference type="InterPro" id="IPR006429">
    <property type="entry name" value="Phage_lambda_portal"/>
</dbReference>
<dbReference type="GO" id="GO:0019068">
    <property type="term" value="P:virion assembly"/>
    <property type="evidence" value="ECO:0007669"/>
    <property type="project" value="InterPro"/>
</dbReference>
<dbReference type="Pfam" id="PF05136">
    <property type="entry name" value="Phage_portal_2"/>
    <property type="match status" value="1"/>
</dbReference>
<dbReference type="AlphaFoldDB" id="A0AAN0Y2G7"/>